<name>A0AAD6FWL3_9EURO</name>
<protein>
    <submittedName>
        <fullName evidence="8">Protein phosphatase 2C</fullName>
    </submittedName>
</protein>
<evidence type="ECO:0000256" key="6">
    <source>
        <dbReference type="SAM" id="MobiDB-lite"/>
    </source>
</evidence>
<dbReference type="AlphaFoldDB" id="A0AAD6FWL3"/>
<feature type="region of interest" description="Disordered" evidence="6">
    <location>
        <begin position="1"/>
        <end position="74"/>
    </location>
</feature>
<dbReference type="FunFam" id="3.60.40.10:FF:000078">
    <property type="entry name" value="Protein phosphatase 2C, putative"/>
    <property type="match status" value="1"/>
</dbReference>
<accession>A0AAD6FWL3</accession>
<keyword evidence="4 5" id="KW-0904">Protein phosphatase</keyword>
<dbReference type="PROSITE" id="PS01032">
    <property type="entry name" value="PPM_1"/>
    <property type="match status" value="1"/>
</dbReference>
<feature type="compositionally biased region" description="Polar residues" evidence="6">
    <location>
        <begin position="130"/>
        <end position="143"/>
    </location>
</feature>
<comment type="similarity">
    <text evidence="1 5">Belongs to the PP2C family.</text>
</comment>
<reference evidence="8" key="1">
    <citation type="submission" date="2022-12" db="EMBL/GenBank/DDBJ databases">
        <authorList>
            <person name="Petersen C."/>
        </authorList>
    </citation>
    <scope>NUCLEOTIDE SEQUENCE</scope>
    <source>
        <strain evidence="8">IBT 16125</strain>
    </source>
</reference>
<evidence type="ECO:0000313" key="9">
    <source>
        <dbReference type="Proteomes" id="UP001213681"/>
    </source>
</evidence>
<dbReference type="RefSeq" id="XP_056760223.1">
    <property type="nucleotide sequence ID" value="XM_056915469.1"/>
</dbReference>
<dbReference type="PANTHER" id="PTHR13832:SF837">
    <property type="entry name" value="PROTEIN PHOSPHATASE 2C-LIKE DOMAIN-CONTAINING PROTEIN 1"/>
    <property type="match status" value="1"/>
</dbReference>
<organism evidence="8 9">
    <name type="scientific">Penicillium daleae</name>
    <dbReference type="NCBI Taxonomy" id="63821"/>
    <lineage>
        <taxon>Eukaryota</taxon>
        <taxon>Fungi</taxon>
        <taxon>Dikarya</taxon>
        <taxon>Ascomycota</taxon>
        <taxon>Pezizomycotina</taxon>
        <taxon>Eurotiomycetes</taxon>
        <taxon>Eurotiomycetidae</taxon>
        <taxon>Eurotiales</taxon>
        <taxon>Aspergillaceae</taxon>
        <taxon>Penicillium</taxon>
    </lineage>
</organism>
<proteinExistence type="inferred from homology"/>
<keyword evidence="9" id="KW-1185">Reference proteome</keyword>
<feature type="compositionally biased region" description="Polar residues" evidence="6">
    <location>
        <begin position="561"/>
        <end position="572"/>
    </location>
</feature>
<dbReference type="InterPro" id="IPR001932">
    <property type="entry name" value="PPM-type_phosphatase-like_dom"/>
</dbReference>
<feature type="region of interest" description="Disordered" evidence="6">
    <location>
        <begin position="295"/>
        <end position="323"/>
    </location>
</feature>
<keyword evidence="2" id="KW-0479">Metal-binding</keyword>
<gene>
    <name evidence="8" type="ORF">N7458_012087</name>
</gene>
<reference evidence="8" key="2">
    <citation type="journal article" date="2023" name="IMA Fungus">
        <title>Comparative genomic study of the Penicillium genus elucidates a diverse pangenome and 15 lateral gene transfer events.</title>
        <authorList>
            <person name="Petersen C."/>
            <person name="Sorensen T."/>
            <person name="Nielsen M.R."/>
            <person name="Sondergaard T.E."/>
            <person name="Sorensen J.L."/>
            <person name="Fitzpatrick D.A."/>
            <person name="Frisvad J.C."/>
            <person name="Nielsen K.L."/>
        </authorList>
    </citation>
    <scope>NUCLEOTIDE SEQUENCE</scope>
    <source>
        <strain evidence="8">IBT 16125</strain>
    </source>
</reference>
<dbReference type="SMART" id="SM00332">
    <property type="entry name" value="PP2Cc"/>
    <property type="match status" value="1"/>
</dbReference>
<feature type="compositionally biased region" description="Polar residues" evidence="6">
    <location>
        <begin position="191"/>
        <end position="202"/>
    </location>
</feature>
<dbReference type="Gene3D" id="3.60.40.10">
    <property type="entry name" value="PPM-type phosphatase domain"/>
    <property type="match status" value="1"/>
</dbReference>
<dbReference type="PANTHER" id="PTHR13832">
    <property type="entry name" value="PROTEIN PHOSPHATASE 2C"/>
    <property type="match status" value="1"/>
</dbReference>
<evidence type="ECO:0000256" key="2">
    <source>
        <dbReference type="ARBA" id="ARBA00022723"/>
    </source>
</evidence>
<dbReference type="InterPro" id="IPR036457">
    <property type="entry name" value="PPM-type-like_dom_sf"/>
</dbReference>
<dbReference type="CDD" id="cd00143">
    <property type="entry name" value="PP2Cc"/>
    <property type="match status" value="1"/>
</dbReference>
<dbReference type="Pfam" id="PF00481">
    <property type="entry name" value="PP2C"/>
    <property type="match status" value="2"/>
</dbReference>
<evidence type="ECO:0000256" key="1">
    <source>
        <dbReference type="ARBA" id="ARBA00006702"/>
    </source>
</evidence>
<evidence type="ECO:0000256" key="4">
    <source>
        <dbReference type="ARBA" id="ARBA00022912"/>
    </source>
</evidence>
<feature type="region of interest" description="Disordered" evidence="6">
    <location>
        <begin position="177"/>
        <end position="202"/>
    </location>
</feature>
<dbReference type="GO" id="GO:0004722">
    <property type="term" value="F:protein serine/threonine phosphatase activity"/>
    <property type="evidence" value="ECO:0007669"/>
    <property type="project" value="InterPro"/>
</dbReference>
<evidence type="ECO:0000259" key="7">
    <source>
        <dbReference type="PROSITE" id="PS51746"/>
    </source>
</evidence>
<feature type="domain" description="PPM-type phosphatase" evidence="7">
    <location>
        <begin position="146"/>
        <end position="471"/>
    </location>
</feature>
<dbReference type="PROSITE" id="PS51746">
    <property type="entry name" value="PPM_2"/>
    <property type="match status" value="1"/>
</dbReference>
<dbReference type="Proteomes" id="UP001213681">
    <property type="component" value="Unassembled WGS sequence"/>
</dbReference>
<dbReference type="InterPro" id="IPR000222">
    <property type="entry name" value="PP2C_BS"/>
</dbReference>
<evidence type="ECO:0000256" key="5">
    <source>
        <dbReference type="RuleBase" id="RU003465"/>
    </source>
</evidence>
<feature type="region of interest" description="Disordered" evidence="6">
    <location>
        <begin position="130"/>
        <end position="151"/>
    </location>
</feature>
<dbReference type="SUPFAM" id="SSF81606">
    <property type="entry name" value="PP2C-like"/>
    <property type="match status" value="1"/>
</dbReference>
<comment type="caution">
    <text evidence="8">The sequence shown here is derived from an EMBL/GenBank/DDBJ whole genome shotgun (WGS) entry which is preliminary data.</text>
</comment>
<evidence type="ECO:0000313" key="8">
    <source>
        <dbReference type="EMBL" id="KAJ5432931.1"/>
    </source>
</evidence>
<dbReference type="GeneID" id="81605712"/>
<feature type="compositionally biased region" description="Polar residues" evidence="6">
    <location>
        <begin position="26"/>
        <end position="39"/>
    </location>
</feature>
<dbReference type="GO" id="GO:0046872">
    <property type="term" value="F:metal ion binding"/>
    <property type="evidence" value="ECO:0007669"/>
    <property type="project" value="UniProtKB-KW"/>
</dbReference>
<evidence type="ECO:0000256" key="3">
    <source>
        <dbReference type="ARBA" id="ARBA00022801"/>
    </source>
</evidence>
<feature type="compositionally biased region" description="Polar residues" evidence="6">
    <location>
        <begin position="306"/>
        <end position="323"/>
    </location>
</feature>
<keyword evidence="3 5" id="KW-0378">Hydrolase</keyword>
<dbReference type="EMBL" id="JAPVEA010000009">
    <property type="protein sequence ID" value="KAJ5432931.1"/>
    <property type="molecule type" value="Genomic_DNA"/>
</dbReference>
<dbReference type="InterPro" id="IPR015655">
    <property type="entry name" value="PP2C"/>
</dbReference>
<sequence>MFSGSSSPPKDKTDAVSSPVPGIDTNALSINPENASPRNASPRDKRFTPPGTGFFNRRQSEQEGPVGDKKRRTSTVTKAATFFSNAKNSLSLNGTRESFSVIATSPSGSESPLQRLGKMDPALIVPQGSFNNSAGESAPTPRSSFRVGVTEDRNRKCRRTMEDTHAYLYNFLGTPAPTAPDINGSDPPGSATESQASEGSSNVVETDNGYFSIFDGHAGTFAAEWCGKKLHLILEDIMRKNPNTPVPELLDQTFTSVDQQLEKLPLKNSGCTAVIAVLRWEDRVPSSQSATGSAALASAAAAGRNDANSDTPTQEGPSISKLQQRAQRQRVLYTANVGDARIVLCRNGKALRLSYDHKGSDENEGKRIANAGGLILNNRVNGVLAVTRALGDAYLKDLVTGHPYTTETVIQPDADEFIILACDGLWDVCSDQEAVDLIRNVQDAQHASKLLVDHALARFSTDNLSCMVIRLDSARLKSVVNNKTEPIGVEGDPATNVAHGMTEADKIVEGARKSMAHAGITDPETAEQAGEETLQRMANKSEASEAELFANEHNDLPSVDPLTSTHASQETK</sequence>
<feature type="region of interest" description="Disordered" evidence="6">
    <location>
        <begin position="519"/>
        <end position="572"/>
    </location>
</feature>